<gene>
    <name evidence="2" type="ORF">SAMN05444394_2372</name>
</gene>
<dbReference type="AlphaFoldDB" id="A0A1N6EPT0"/>
<proteinExistence type="predicted"/>
<evidence type="ECO:0000313" key="2">
    <source>
        <dbReference type="EMBL" id="SIN85092.1"/>
    </source>
</evidence>
<sequence length="161" mass="17745">MKLNYFRFLSFLIIAVFAQACWNDEPTPPQKTAEELAIEALTETGRINWVIAGGGTVKRDGNLVTDLYQNFELNLSANTAAKTYTSKNNNDIFDNAGTWSFAGSNFDKIILTGSQPVSGREISFTRNGDRLVLIFTIPLPGARINGVQAIAGTYEFDLLKD</sequence>
<evidence type="ECO:0000256" key="1">
    <source>
        <dbReference type="SAM" id="SignalP"/>
    </source>
</evidence>
<evidence type="ECO:0008006" key="4">
    <source>
        <dbReference type="Google" id="ProtNLM"/>
    </source>
</evidence>
<feature type="chain" id="PRO_5012342303" description="Lipocalin-like domain-containing protein" evidence="1">
    <location>
        <begin position="21"/>
        <end position="161"/>
    </location>
</feature>
<dbReference type="OrthoDB" id="838038at2"/>
<feature type="signal peptide" evidence="1">
    <location>
        <begin position="1"/>
        <end position="20"/>
    </location>
</feature>
<organism evidence="2 3">
    <name type="scientific">Algoriphagus halophilus</name>
    <dbReference type="NCBI Taxonomy" id="226505"/>
    <lineage>
        <taxon>Bacteria</taxon>
        <taxon>Pseudomonadati</taxon>
        <taxon>Bacteroidota</taxon>
        <taxon>Cytophagia</taxon>
        <taxon>Cytophagales</taxon>
        <taxon>Cyclobacteriaceae</taxon>
        <taxon>Algoriphagus</taxon>
    </lineage>
</organism>
<reference evidence="3" key="1">
    <citation type="submission" date="2016-11" db="EMBL/GenBank/DDBJ databases">
        <authorList>
            <person name="Varghese N."/>
            <person name="Submissions S."/>
        </authorList>
    </citation>
    <scope>NUCLEOTIDE SEQUENCE [LARGE SCALE GENOMIC DNA]</scope>
    <source>
        <strain evidence="3">DSM 15292</strain>
    </source>
</reference>
<dbReference type="RefSeq" id="WP_074225012.1">
    <property type="nucleotide sequence ID" value="NZ_FSRC01000001.1"/>
</dbReference>
<dbReference type="PROSITE" id="PS51257">
    <property type="entry name" value="PROKAR_LIPOPROTEIN"/>
    <property type="match status" value="1"/>
</dbReference>
<protein>
    <recommendedName>
        <fullName evidence="4">Lipocalin-like domain-containing protein</fullName>
    </recommendedName>
</protein>
<name>A0A1N6EPT0_9BACT</name>
<evidence type="ECO:0000313" key="3">
    <source>
        <dbReference type="Proteomes" id="UP000185221"/>
    </source>
</evidence>
<dbReference type="STRING" id="226505.SAMN05444394_2372"/>
<keyword evidence="1" id="KW-0732">Signal</keyword>
<keyword evidence="3" id="KW-1185">Reference proteome</keyword>
<accession>A0A1N6EPT0</accession>
<dbReference type="EMBL" id="FSRC01000001">
    <property type="protein sequence ID" value="SIN85092.1"/>
    <property type="molecule type" value="Genomic_DNA"/>
</dbReference>
<dbReference type="Proteomes" id="UP000185221">
    <property type="component" value="Unassembled WGS sequence"/>
</dbReference>